<sequence>MKRNGSPPVLLQRAISNELEKSLEVSSGGFSALFALFALLLDASFRFEA</sequence>
<dbReference type="AlphaFoldDB" id="D7MP69"/>
<evidence type="ECO:0000313" key="2">
    <source>
        <dbReference type="Proteomes" id="UP000008694"/>
    </source>
</evidence>
<dbReference type="HOGENOM" id="CLU_3144765_0_0_1"/>
<dbReference type="EMBL" id="GL348720">
    <property type="protein sequence ID" value="EFH39915.1"/>
    <property type="molecule type" value="Genomic_DNA"/>
</dbReference>
<name>D7MP69_ARALL</name>
<accession>D7MP69</accession>
<dbReference type="Proteomes" id="UP000008694">
    <property type="component" value="Unassembled WGS sequence"/>
</dbReference>
<proteinExistence type="predicted"/>
<organism evidence="2">
    <name type="scientific">Arabidopsis lyrata subsp. lyrata</name>
    <name type="common">Lyre-leaved rock-cress</name>
    <dbReference type="NCBI Taxonomy" id="81972"/>
    <lineage>
        <taxon>Eukaryota</taxon>
        <taxon>Viridiplantae</taxon>
        <taxon>Streptophyta</taxon>
        <taxon>Embryophyta</taxon>
        <taxon>Tracheophyta</taxon>
        <taxon>Spermatophyta</taxon>
        <taxon>Magnoliopsida</taxon>
        <taxon>eudicotyledons</taxon>
        <taxon>Gunneridae</taxon>
        <taxon>Pentapetalae</taxon>
        <taxon>rosids</taxon>
        <taxon>malvids</taxon>
        <taxon>Brassicales</taxon>
        <taxon>Brassicaceae</taxon>
        <taxon>Camelineae</taxon>
        <taxon>Arabidopsis</taxon>
    </lineage>
</organism>
<reference evidence="2" key="1">
    <citation type="journal article" date="2011" name="Nat. Genet.">
        <title>The Arabidopsis lyrata genome sequence and the basis of rapid genome size change.</title>
        <authorList>
            <person name="Hu T.T."/>
            <person name="Pattyn P."/>
            <person name="Bakker E.G."/>
            <person name="Cao J."/>
            <person name="Cheng J.-F."/>
            <person name="Clark R.M."/>
            <person name="Fahlgren N."/>
            <person name="Fawcett J.A."/>
            <person name="Grimwood J."/>
            <person name="Gundlach H."/>
            <person name="Haberer G."/>
            <person name="Hollister J.D."/>
            <person name="Ossowski S."/>
            <person name="Ottilar R.P."/>
            <person name="Salamov A.A."/>
            <person name="Schneeberger K."/>
            <person name="Spannagl M."/>
            <person name="Wang X."/>
            <person name="Yang L."/>
            <person name="Nasrallah M.E."/>
            <person name="Bergelson J."/>
            <person name="Carrington J.C."/>
            <person name="Gaut B.S."/>
            <person name="Schmutz J."/>
            <person name="Mayer K.F.X."/>
            <person name="Van de Peer Y."/>
            <person name="Grigoriev I.V."/>
            <person name="Nordborg M."/>
            <person name="Weigel D."/>
            <person name="Guo Y.-L."/>
        </authorList>
    </citation>
    <scope>NUCLEOTIDE SEQUENCE [LARGE SCALE GENOMIC DNA]</scope>
    <source>
        <strain evidence="2">cv. MN47</strain>
    </source>
</reference>
<dbReference type="Gramene" id="scaffold_800716.1">
    <property type="protein sequence ID" value="scaffold_800716.1"/>
    <property type="gene ID" value="scaffold_800716.1"/>
</dbReference>
<protein>
    <submittedName>
        <fullName evidence="1">Predicted protein</fullName>
    </submittedName>
</protein>
<evidence type="ECO:0000313" key="1">
    <source>
        <dbReference type="EMBL" id="EFH39915.1"/>
    </source>
</evidence>
<gene>
    <name evidence="1" type="ORF">ARALYDRAFT_917316</name>
</gene>
<keyword evidence="2" id="KW-1185">Reference proteome</keyword>